<keyword evidence="1" id="KW-0472">Membrane</keyword>
<keyword evidence="1" id="KW-1133">Transmembrane helix</keyword>
<name>A0ABZ0QNH1_9FIRM</name>
<evidence type="ECO:0000313" key="3">
    <source>
        <dbReference type="Proteomes" id="UP001304683"/>
    </source>
</evidence>
<dbReference type="EMBL" id="CP132508">
    <property type="protein sequence ID" value="WPD17975.1"/>
    <property type="molecule type" value="Genomic_DNA"/>
</dbReference>
<accession>A0ABZ0QNH1</accession>
<dbReference type="RefSeq" id="WP_318749903.1">
    <property type="nucleotide sequence ID" value="NZ_CP132508.1"/>
</dbReference>
<protein>
    <submittedName>
        <fullName evidence="2">Uncharacterized protein</fullName>
    </submittedName>
</protein>
<organism evidence="2 3">
    <name type="scientific">Thermaerobacter composti</name>
    <dbReference type="NCBI Taxonomy" id="554949"/>
    <lineage>
        <taxon>Bacteria</taxon>
        <taxon>Bacillati</taxon>
        <taxon>Bacillota</taxon>
        <taxon>Clostridia</taxon>
        <taxon>Eubacteriales</taxon>
        <taxon>Clostridiales Family XVII. Incertae Sedis</taxon>
        <taxon>Thermaerobacter</taxon>
    </lineage>
</organism>
<evidence type="ECO:0000256" key="1">
    <source>
        <dbReference type="SAM" id="Phobius"/>
    </source>
</evidence>
<gene>
    <name evidence="2" type="ORF">Q5761_06130</name>
</gene>
<keyword evidence="1" id="KW-0812">Transmembrane</keyword>
<keyword evidence="3" id="KW-1185">Reference proteome</keyword>
<dbReference type="Proteomes" id="UP001304683">
    <property type="component" value="Chromosome"/>
</dbReference>
<proteinExistence type="predicted"/>
<reference evidence="2 3" key="1">
    <citation type="submission" date="2023-08" db="EMBL/GenBank/DDBJ databases">
        <title>Genome sequence of Thermaerobacter compostii strain Ins1, a spore-forming filamentous bacterium isolated from a deep geothermal reservoir.</title>
        <authorList>
            <person name="Bregnard D."/>
            <person name="Gonzalez D."/>
            <person name="Junier P."/>
        </authorList>
    </citation>
    <scope>NUCLEOTIDE SEQUENCE [LARGE SCALE GENOMIC DNA]</scope>
    <source>
        <strain evidence="2 3">Ins1</strain>
    </source>
</reference>
<sequence>MRPLTRPRSERLQDLGVGLVLLGGSAADSRAVWIPVGIVVTGIAVLAWAQRARNREAAEGGEDRAP</sequence>
<evidence type="ECO:0000313" key="2">
    <source>
        <dbReference type="EMBL" id="WPD17975.1"/>
    </source>
</evidence>
<feature type="transmembrane region" description="Helical" evidence="1">
    <location>
        <begin position="31"/>
        <end position="49"/>
    </location>
</feature>